<dbReference type="EMBL" id="JAWHVN010000032">
    <property type="protein sequence ID" value="MDV2619107.1"/>
    <property type="molecule type" value="Genomic_DNA"/>
</dbReference>
<proteinExistence type="predicted"/>
<dbReference type="RefSeq" id="WP_308859359.1">
    <property type="nucleotide sequence ID" value="NZ_JAVFYY010000002.1"/>
</dbReference>
<dbReference type="AlphaFoldDB" id="A0ABD5GQ33"/>
<evidence type="ECO:0000313" key="1">
    <source>
        <dbReference type="EMBL" id="MDV2619107.1"/>
    </source>
</evidence>
<comment type="caution">
    <text evidence="1">The sequence shown here is derived from an EMBL/GenBank/DDBJ whole genome shotgun (WGS) entry which is preliminary data.</text>
</comment>
<protein>
    <submittedName>
        <fullName evidence="1">Uncharacterized protein</fullName>
    </submittedName>
</protein>
<evidence type="ECO:0000313" key="2">
    <source>
        <dbReference type="Proteomes" id="UP001186159"/>
    </source>
</evidence>
<gene>
    <name evidence="1" type="ORF">RZO27_08210</name>
</gene>
<reference evidence="1 2" key="1">
    <citation type="submission" date="2023-10" db="EMBL/GenBank/DDBJ databases">
        <title>Production of high quality cheese from raw caw milk (raw cheese).</title>
        <authorList>
            <person name="Samouris G."/>
        </authorList>
    </citation>
    <scope>NUCLEOTIDE SEQUENCE [LARGE SCALE GENOMIC DNA]</scope>
    <source>
        <strain evidence="1 2">MRS-5</strain>
    </source>
</reference>
<dbReference type="Proteomes" id="UP001186159">
    <property type="component" value="Unassembled WGS sequence"/>
</dbReference>
<organism evidence="1 2">
    <name type="scientific">Lactococcus lactis</name>
    <dbReference type="NCBI Taxonomy" id="1358"/>
    <lineage>
        <taxon>Bacteria</taxon>
        <taxon>Bacillati</taxon>
        <taxon>Bacillota</taxon>
        <taxon>Bacilli</taxon>
        <taxon>Lactobacillales</taxon>
        <taxon>Streptococcaceae</taxon>
        <taxon>Lactococcus</taxon>
    </lineage>
</organism>
<sequence length="118" mass="13388">MDKINFFYVDYQGKPMTSFEVTGLIPQLDLKLIVDIVTEPDYTQYAIQFLQDSENFFKQELETTNVATSDLGDGTVTIHIELPFNFTNLLSPTSKNFTAKLLKNGQSVAESKTSIYFN</sequence>
<accession>A0ABD5GQ33</accession>
<name>A0ABD5GQ33_9LACT</name>